<reference evidence="1" key="1">
    <citation type="submission" date="2019-06" db="EMBL/GenBank/DDBJ databases">
        <authorList>
            <person name="Zheng W."/>
        </authorList>
    </citation>
    <scope>NUCLEOTIDE SEQUENCE</scope>
    <source>
        <strain evidence="1">QDHG01</strain>
    </source>
</reference>
<dbReference type="Proteomes" id="UP000785679">
    <property type="component" value="Unassembled WGS sequence"/>
</dbReference>
<dbReference type="AlphaFoldDB" id="A0A8J8T4M2"/>
<evidence type="ECO:0000313" key="1">
    <source>
        <dbReference type="EMBL" id="TNV82054.1"/>
    </source>
</evidence>
<comment type="caution">
    <text evidence="1">The sequence shown here is derived from an EMBL/GenBank/DDBJ whole genome shotgun (WGS) entry which is preliminary data.</text>
</comment>
<gene>
    <name evidence="1" type="ORF">FGO68_gene3425</name>
</gene>
<organism evidence="1 2">
    <name type="scientific">Halteria grandinella</name>
    <dbReference type="NCBI Taxonomy" id="5974"/>
    <lineage>
        <taxon>Eukaryota</taxon>
        <taxon>Sar</taxon>
        <taxon>Alveolata</taxon>
        <taxon>Ciliophora</taxon>
        <taxon>Intramacronucleata</taxon>
        <taxon>Spirotrichea</taxon>
        <taxon>Stichotrichia</taxon>
        <taxon>Sporadotrichida</taxon>
        <taxon>Halteriidae</taxon>
        <taxon>Halteria</taxon>
    </lineage>
</organism>
<dbReference type="EMBL" id="RRYP01005417">
    <property type="protein sequence ID" value="TNV82054.1"/>
    <property type="molecule type" value="Genomic_DNA"/>
</dbReference>
<evidence type="ECO:0000313" key="2">
    <source>
        <dbReference type="Proteomes" id="UP000785679"/>
    </source>
</evidence>
<keyword evidence="2" id="KW-1185">Reference proteome</keyword>
<name>A0A8J8T4M2_HALGN</name>
<sequence>MTRFCCDHTGTIYHDVTISVLFQGNIKYEFQDSIFYCLLKSSDFEPHFVTCVLVSSCELLRNRVYKICFFSSTDTFRWRGVYTAVIIPRQYRFLQL</sequence>
<accession>A0A8J8T4M2</accession>
<protein>
    <submittedName>
        <fullName evidence="1">Uncharacterized protein</fullName>
    </submittedName>
</protein>
<proteinExistence type="predicted"/>